<comment type="caution">
    <text evidence="2">The sequence shown here is derived from an EMBL/GenBank/DDBJ whole genome shotgun (WGS) entry which is preliminary data.</text>
</comment>
<dbReference type="EMBL" id="SRLO01000412">
    <property type="protein sequence ID" value="TNN57144.1"/>
    <property type="molecule type" value="Genomic_DNA"/>
</dbReference>
<dbReference type="Proteomes" id="UP000314294">
    <property type="component" value="Unassembled WGS sequence"/>
</dbReference>
<evidence type="ECO:0000313" key="3">
    <source>
        <dbReference type="Proteomes" id="UP000314294"/>
    </source>
</evidence>
<evidence type="ECO:0000256" key="1">
    <source>
        <dbReference type="SAM" id="MobiDB-lite"/>
    </source>
</evidence>
<evidence type="ECO:0000313" key="2">
    <source>
        <dbReference type="EMBL" id="TNN57144.1"/>
    </source>
</evidence>
<keyword evidence="3" id="KW-1185">Reference proteome</keyword>
<proteinExistence type="predicted"/>
<organism evidence="2 3">
    <name type="scientific">Liparis tanakae</name>
    <name type="common">Tanaka's snailfish</name>
    <dbReference type="NCBI Taxonomy" id="230148"/>
    <lineage>
        <taxon>Eukaryota</taxon>
        <taxon>Metazoa</taxon>
        <taxon>Chordata</taxon>
        <taxon>Craniata</taxon>
        <taxon>Vertebrata</taxon>
        <taxon>Euteleostomi</taxon>
        <taxon>Actinopterygii</taxon>
        <taxon>Neopterygii</taxon>
        <taxon>Teleostei</taxon>
        <taxon>Neoteleostei</taxon>
        <taxon>Acanthomorphata</taxon>
        <taxon>Eupercaria</taxon>
        <taxon>Perciformes</taxon>
        <taxon>Cottioidei</taxon>
        <taxon>Cottales</taxon>
        <taxon>Liparidae</taxon>
        <taxon>Liparis</taxon>
    </lineage>
</organism>
<gene>
    <name evidence="2" type="ORF">EYF80_032647</name>
</gene>
<accession>A0A4Z2GX22</accession>
<sequence length="96" mass="9977">MKATGVGATVEPTSSQRPASITHPRSGYTRWADRRTESRPLVGGGGGGGGGGGLCDYIMMLVHSISETATVKKLPDIRSVGSLSRPGINRIRDVAV</sequence>
<name>A0A4Z2GX22_9TELE</name>
<protein>
    <submittedName>
        <fullName evidence="2">Uncharacterized protein</fullName>
    </submittedName>
</protein>
<dbReference type="AlphaFoldDB" id="A0A4Z2GX22"/>
<feature type="region of interest" description="Disordered" evidence="1">
    <location>
        <begin position="1"/>
        <end position="50"/>
    </location>
</feature>
<reference evidence="2 3" key="1">
    <citation type="submission" date="2019-03" db="EMBL/GenBank/DDBJ databases">
        <title>First draft genome of Liparis tanakae, snailfish: a comprehensive survey of snailfish specific genes.</title>
        <authorList>
            <person name="Kim W."/>
            <person name="Song I."/>
            <person name="Jeong J.-H."/>
            <person name="Kim D."/>
            <person name="Kim S."/>
            <person name="Ryu S."/>
            <person name="Song J.Y."/>
            <person name="Lee S.K."/>
        </authorList>
    </citation>
    <scope>NUCLEOTIDE SEQUENCE [LARGE SCALE GENOMIC DNA]</scope>
    <source>
        <tissue evidence="2">Muscle</tissue>
    </source>
</reference>